<dbReference type="Pfam" id="PF13649">
    <property type="entry name" value="Methyltransf_25"/>
    <property type="match status" value="1"/>
</dbReference>
<sequence>MINKLKLYGNMLPKILRKEVVNNLDYRASYNDAASTYGCWLEKMGGFTDNIIKPHYMPPKKTVKILDFACGTGYISRKLIEMGIPCEITVVDLSEKMLEACADLSQRGVKLVHMDGLDFLESTDETFDMIYCGWALPYFQHKVLLKNFMKVLNTGGIVGVIANSKGTLSKMEEIFLSVMEEDVENVKKPMDIRFNLPNGQEGLRKWFEGQGFSTLEIDEGEAVFSFNRPEQLLEWLNKTGALAGTMMIFDSYERAKPNLIKEITKQKLQQDQYVINHKFVYGIFRYGGENCEYK</sequence>
<dbReference type="GO" id="GO:0008168">
    <property type="term" value="F:methyltransferase activity"/>
    <property type="evidence" value="ECO:0007669"/>
    <property type="project" value="UniProtKB-KW"/>
</dbReference>
<dbReference type="PANTHER" id="PTHR43861">
    <property type="entry name" value="TRANS-ACONITATE 2-METHYLTRANSFERASE-RELATED"/>
    <property type="match status" value="1"/>
</dbReference>
<evidence type="ECO:0000313" key="4">
    <source>
        <dbReference type="EMBL" id="SET76033.1"/>
    </source>
</evidence>
<evidence type="ECO:0000256" key="1">
    <source>
        <dbReference type="ARBA" id="ARBA00022603"/>
    </source>
</evidence>
<evidence type="ECO:0000313" key="5">
    <source>
        <dbReference type="Proteomes" id="UP000199568"/>
    </source>
</evidence>
<dbReference type="STRING" id="426128.SAMN05660297_03414"/>
<reference evidence="4 5" key="1">
    <citation type="submission" date="2016-10" db="EMBL/GenBank/DDBJ databases">
        <authorList>
            <person name="de Groot N.N."/>
        </authorList>
    </citation>
    <scope>NUCLEOTIDE SEQUENCE [LARGE SCALE GENOMIC DNA]</scope>
    <source>
        <strain evidence="4 5">DSM 18979</strain>
    </source>
</reference>
<gene>
    <name evidence="4" type="ORF">SAMN05660297_03414</name>
</gene>
<dbReference type="Gene3D" id="3.40.50.150">
    <property type="entry name" value="Vaccinia Virus protein VP39"/>
    <property type="match status" value="1"/>
</dbReference>
<proteinExistence type="predicted"/>
<feature type="domain" description="Methyltransferase" evidence="3">
    <location>
        <begin position="65"/>
        <end position="156"/>
    </location>
</feature>
<dbReference type="OrthoDB" id="9791837at2"/>
<name>A0A1I0GXA4_9FIRM</name>
<keyword evidence="2 4" id="KW-0808">Transferase</keyword>
<dbReference type="InterPro" id="IPR029063">
    <property type="entry name" value="SAM-dependent_MTases_sf"/>
</dbReference>
<dbReference type="AlphaFoldDB" id="A0A1I0GXA4"/>
<organism evidence="4 5">
    <name type="scientific">Natronincola peptidivorans</name>
    <dbReference type="NCBI Taxonomy" id="426128"/>
    <lineage>
        <taxon>Bacteria</taxon>
        <taxon>Bacillati</taxon>
        <taxon>Bacillota</taxon>
        <taxon>Clostridia</taxon>
        <taxon>Peptostreptococcales</taxon>
        <taxon>Natronincolaceae</taxon>
        <taxon>Natronincola</taxon>
    </lineage>
</organism>
<accession>A0A1I0GXA4</accession>
<dbReference type="Proteomes" id="UP000199568">
    <property type="component" value="Unassembled WGS sequence"/>
</dbReference>
<keyword evidence="1 4" id="KW-0489">Methyltransferase</keyword>
<evidence type="ECO:0000256" key="2">
    <source>
        <dbReference type="ARBA" id="ARBA00022679"/>
    </source>
</evidence>
<dbReference type="GO" id="GO:0032259">
    <property type="term" value="P:methylation"/>
    <property type="evidence" value="ECO:0007669"/>
    <property type="project" value="UniProtKB-KW"/>
</dbReference>
<dbReference type="InterPro" id="IPR041698">
    <property type="entry name" value="Methyltransf_25"/>
</dbReference>
<protein>
    <submittedName>
        <fullName evidence="4">Methyltransferase domain-containing protein</fullName>
    </submittedName>
</protein>
<dbReference type="SUPFAM" id="SSF53335">
    <property type="entry name" value="S-adenosyl-L-methionine-dependent methyltransferases"/>
    <property type="match status" value="1"/>
</dbReference>
<dbReference type="PANTHER" id="PTHR43861:SF1">
    <property type="entry name" value="TRANS-ACONITATE 2-METHYLTRANSFERASE"/>
    <property type="match status" value="1"/>
</dbReference>
<keyword evidence="5" id="KW-1185">Reference proteome</keyword>
<dbReference type="CDD" id="cd02440">
    <property type="entry name" value="AdoMet_MTases"/>
    <property type="match status" value="1"/>
</dbReference>
<evidence type="ECO:0000259" key="3">
    <source>
        <dbReference type="Pfam" id="PF13649"/>
    </source>
</evidence>
<dbReference type="RefSeq" id="WP_090446726.1">
    <property type="nucleotide sequence ID" value="NZ_FOHU01000028.1"/>
</dbReference>
<dbReference type="EMBL" id="FOHU01000028">
    <property type="protein sequence ID" value="SET76033.1"/>
    <property type="molecule type" value="Genomic_DNA"/>
</dbReference>